<evidence type="ECO:0000256" key="1">
    <source>
        <dbReference type="SAM" id="Phobius"/>
    </source>
</evidence>
<name>A0A1Y2JLV4_BRAJP</name>
<dbReference type="Proteomes" id="UP000193335">
    <property type="component" value="Unassembled WGS sequence"/>
</dbReference>
<feature type="transmembrane region" description="Helical" evidence="1">
    <location>
        <begin position="12"/>
        <end position="32"/>
    </location>
</feature>
<organism evidence="2 3">
    <name type="scientific">Bradyrhizobium japonicum</name>
    <dbReference type="NCBI Taxonomy" id="375"/>
    <lineage>
        <taxon>Bacteria</taxon>
        <taxon>Pseudomonadati</taxon>
        <taxon>Pseudomonadota</taxon>
        <taxon>Alphaproteobacteria</taxon>
        <taxon>Hyphomicrobiales</taxon>
        <taxon>Nitrobacteraceae</taxon>
        <taxon>Bradyrhizobium</taxon>
    </lineage>
</organism>
<dbReference type="AlphaFoldDB" id="A0A1Y2JLV4"/>
<keyword evidence="1" id="KW-1133">Transmembrane helix</keyword>
<dbReference type="InterPro" id="IPR021320">
    <property type="entry name" value="DUF2905"/>
</dbReference>
<keyword evidence="1" id="KW-0812">Transmembrane</keyword>
<gene>
    <name evidence="2" type="ORF">BSZ19_24715</name>
</gene>
<comment type="caution">
    <text evidence="2">The sequence shown here is derived from an EMBL/GenBank/DDBJ whole genome shotgun (WGS) entry which is preliminary data.</text>
</comment>
<dbReference type="Pfam" id="PF11146">
    <property type="entry name" value="DUF2905"/>
    <property type="match status" value="1"/>
</dbReference>
<accession>A0A1Y2JLV4</accession>
<dbReference type="RefSeq" id="WP_085402069.1">
    <property type="nucleotide sequence ID" value="NZ_NAFL01000261.1"/>
</dbReference>
<protein>
    <submittedName>
        <fullName evidence="2">Uncharacterized protein</fullName>
    </submittedName>
</protein>
<dbReference type="EMBL" id="NAFL01000261">
    <property type="protein sequence ID" value="OSJ30415.1"/>
    <property type="molecule type" value="Genomic_DNA"/>
</dbReference>
<keyword evidence="1" id="KW-0472">Membrane</keyword>
<evidence type="ECO:0000313" key="2">
    <source>
        <dbReference type="EMBL" id="OSJ30415.1"/>
    </source>
</evidence>
<evidence type="ECO:0000313" key="3">
    <source>
        <dbReference type="Proteomes" id="UP000193335"/>
    </source>
</evidence>
<sequence length="75" mass="8149">MPGDIVIERKNMTAYFPLMTCLLLSVLLWCCGLSTGDRQNLRAAGLHGAVTVIDGRQGHPVAMPRILHGRFTGSL</sequence>
<proteinExistence type="predicted"/>
<reference evidence="2 3" key="1">
    <citation type="submission" date="2017-03" db="EMBL/GenBank/DDBJ databases">
        <title>Whole genome sequences of fourteen strains of Bradyrhizobium canariense and one strain of Bradyrhizobium japonicum isolated from Lupinus (Papilionoideae: Genisteae) species in Algeria.</title>
        <authorList>
            <person name="Crovadore J."/>
            <person name="Chekireb D."/>
            <person name="Brachmann A."/>
            <person name="Chablais R."/>
            <person name="Cochard B."/>
            <person name="Lefort F."/>
        </authorList>
    </citation>
    <scope>NUCLEOTIDE SEQUENCE [LARGE SCALE GENOMIC DNA]</scope>
    <source>
        <strain evidence="2 3">UBMA197</strain>
    </source>
</reference>